<dbReference type="Proteomes" id="UP000009168">
    <property type="component" value="Unassembled WGS sequence"/>
</dbReference>
<protein>
    <submittedName>
        <fullName evidence="1">Uncharacterized protein</fullName>
    </submittedName>
</protein>
<organism evidence="1 2">
    <name type="scientific">Tetrahymena thermophila (strain SB210)</name>
    <dbReference type="NCBI Taxonomy" id="312017"/>
    <lineage>
        <taxon>Eukaryota</taxon>
        <taxon>Sar</taxon>
        <taxon>Alveolata</taxon>
        <taxon>Ciliophora</taxon>
        <taxon>Intramacronucleata</taxon>
        <taxon>Oligohymenophorea</taxon>
        <taxon>Hymenostomatida</taxon>
        <taxon>Tetrahymenina</taxon>
        <taxon>Tetrahymenidae</taxon>
        <taxon>Tetrahymena</taxon>
    </lineage>
</organism>
<sequence>MNHVSKQVKSNISENSISFKNANNPDSNSIEHSYSFEYKGKIKKSHLFLKTSILYFIQKQVQNNLKIFLKRNHSLQSDRLLQYQSPLSLYKLELMNKTIKQKTTHQTMFIYHLIYSIKLIKKRNQKKSTLKQIKMIMLIFVSIKQSQKNKNKYTNQKSKKKKYKF</sequence>
<name>W7XAP4_TETTS</name>
<dbReference type="EMBL" id="GG662639">
    <property type="protein sequence ID" value="EWS73488.1"/>
    <property type="molecule type" value="Genomic_DNA"/>
</dbReference>
<reference evidence="2" key="1">
    <citation type="journal article" date="2006" name="PLoS Biol.">
        <title>Macronuclear genome sequence of the ciliate Tetrahymena thermophila, a model eukaryote.</title>
        <authorList>
            <person name="Eisen J.A."/>
            <person name="Coyne R.S."/>
            <person name="Wu M."/>
            <person name="Wu D."/>
            <person name="Thiagarajan M."/>
            <person name="Wortman J.R."/>
            <person name="Badger J.H."/>
            <person name="Ren Q."/>
            <person name="Amedeo P."/>
            <person name="Jones K.M."/>
            <person name="Tallon L.J."/>
            <person name="Delcher A.L."/>
            <person name="Salzberg S.L."/>
            <person name="Silva J.C."/>
            <person name="Haas B.J."/>
            <person name="Majoros W.H."/>
            <person name="Farzad M."/>
            <person name="Carlton J.M."/>
            <person name="Smith R.K. Jr."/>
            <person name="Garg J."/>
            <person name="Pearlman R.E."/>
            <person name="Karrer K.M."/>
            <person name="Sun L."/>
            <person name="Manning G."/>
            <person name="Elde N.C."/>
            <person name="Turkewitz A.P."/>
            <person name="Asai D.J."/>
            <person name="Wilkes D.E."/>
            <person name="Wang Y."/>
            <person name="Cai H."/>
            <person name="Collins K."/>
            <person name="Stewart B.A."/>
            <person name="Lee S.R."/>
            <person name="Wilamowska K."/>
            <person name="Weinberg Z."/>
            <person name="Ruzzo W.L."/>
            <person name="Wloga D."/>
            <person name="Gaertig J."/>
            <person name="Frankel J."/>
            <person name="Tsao C.-C."/>
            <person name="Gorovsky M.A."/>
            <person name="Keeling P.J."/>
            <person name="Waller R.F."/>
            <person name="Patron N.J."/>
            <person name="Cherry J.M."/>
            <person name="Stover N.A."/>
            <person name="Krieger C.J."/>
            <person name="del Toro C."/>
            <person name="Ryder H.F."/>
            <person name="Williamson S.C."/>
            <person name="Barbeau R.A."/>
            <person name="Hamilton E.P."/>
            <person name="Orias E."/>
        </authorList>
    </citation>
    <scope>NUCLEOTIDE SEQUENCE [LARGE SCALE GENOMIC DNA]</scope>
    <source>
        <strain evidence="2">SB210</strain>
    </source>
</reference>
<dbReference type="GeneID" id="24437458"/>
<keyword evidence="2" id="KW-1185">Reference proteome</keyword>
<evidence type="ECO:0000313" key="2">
    <source>
        <dbReference type="Proteomes" id="UP000009168"/>
    </source>
</evidence>
<gene>
    <name evidence="1" type="ORF">TTHERM_000136238</name>
</gene>
<evidence type="ECO:0000313" key="1">
    <source>
        <dbReference type="EMBL" id="EWS73488.1"/>
    </source>
</evidence>
<dbReference type="KEGG" id="tet:TTHERM_000136238"/>
<proteinExistence type="predicted"/>
<accession>W7XAP4</accession>
<dbReference type="InParanoid" id="W7XAP4"/>
<dbReference type="RefSeq" id="XP_012653970.1">
    <property type="nucleotide sequence ID" value="XM_012798516.1"/>
</dbReference>
<dbReference type="AlphaFoldDB" id="W7XAP4"/>